<reference evidence="8" key="1">
    <citation type="journal article" date="2021" name="Nat. Microbiol.">
        <title>Cocultivation of an ultrasmall environmental parasitic bacterium with lytic ability against bacteria associated with wastewater foams.</title>
        <authorList>
            <person name="Batinovic S."/>
            <person name="Rose J.J.A."/>
            <person name="Ratcliffe J."/>
            <person name="Seviour R.J."/>
            <person name="Petrovski S."/>
        </authorList>
    </citation>
    <scope>NUCLEOTIDE SEQUENCE</scope>
    <source>
        <strain evidence="8">CON44</strain>
    </source>
</reference>
<dbReference type="RefSeq" id="WP_005191559.1">
    <property type="nucleotide sequence ID" value="NZ_CP045804.1"/>
</dbReference>
<keyword evidence="5" id="KW-0812">Transmembrane</keyword>
<dbReference type="GO" id="GO:0005886">
    <property type="term" value="C:plasma membrane"/>
    <property type="evidence" value="ECO:0007669"/>
    <property type="project" value="UniProtKB-SubCell"/>
</dbReference>
<dbReference type="EMBL" id="CP045810">
    <property type="protein sequence ID" value="QHN38393.1"/>
    <property type="molecule type" value="Genomic_DNA"/>
</dbReference>
<dbReference type="InterPro" id="IPR002523">
    <property type="entry name" value="MgTranspt_CorA/ZnTranspt_ZntB"/>
</dbReference>
<proteinExistence type="inferred from homology"/>
<accession>A0A857KU62</accession>
<dbReference type="GO" id="GO:0050897">
    <property type="term" value="F:cobalt ion binding"/>
    <property type="evidence" value="ECO:0007669"/>
    <property type="project" value="TreeGrafter"/>
</dbReference>
<dbReference type="SUPFAM" id="SSF143865">
    <property type="entry name" value="CorA soluble domain-like"/>
    <property type="match status" value="1"/>
</dbReference>
<keyword evidence="7" id="KW-0472">Membrane</keyword>
<dbReference type="GO" id="GO:0015095">
    <property type="term" value="F:magnesium ion transmembrane transporter activity"/>
    <property type="evidence" value="ECO:0007669"/>
    <property type="project" value="TreeGrafter"/>
</dbReference>
<evidence type="ECO:0000256" key="5">
    <source>
        <dbReference type="ARBA" id="ARBA00022692"/>
    </source>
</evidence>
<comment type="similarity">
    <text evidence="2">Belongs to the CorA metal ion transporter (MIT) (TC 1.A.35) family.</text>
</comment>
<evidence type="ECO:0000256" key="6">
    <source>
        <dbReference type="ARBA" id="ARBA00022989"/>
    </source>
</evidence>
<evidence type="ECO:0000256" key="7">
    <source>
        <dbReference type="ARBA" id="ARBA00023136"/>
    </source>
</evidence>
<dbReference type="Gene3D" id="3.30.460.20">
    <property type="entry name" value="CorA soluble domain-like"/>
    <property type="match status" value="1"/>
</dbReference>
<dbReference type="SUPFAM" id="SSF144083">
    <property type="entry name" value="Magnesium transport protein CorA, transmembrane region"/>
    <property type="match status" value="1"/>
</dbReference>
<dbReference type="GO" id="GO:0000287">
    <property type="term" value="F:magnesium ion binding"/>
    <property type="evidence" value="ECO:0007669"/>
    <property type="project" value="TreeGrafter"/>
</dbReference>
<dbReference type="InterPro" id="IPR045861">
    <property type="entry name" value="CorA_cytoplasmic_dom"/>
</dbReference>
<evidence type="ECO:0000256" key="3">
    <source>
        <dbReference type="ARBA" id="ARBA00022448"/>
    </source>
</evidence>
<evidence type="ECO:0000256" key="4">
    <source>
        <dbReference type="ARBA" id="ARBA00022475"/>
    </source>
</evidence>
<keyword evidence="6" id="KW-1133">Transmembrane helix</keyword>
<gene>
    <name evidence="8" type="ORF">GII30_03665</name>
</gene>
<evidence type="ECO:0000313" key="8">
    <source>
        <dbReference type="EMBL" id="QHN38393.1"/>
    </source>
</evidence>
<name>A0A857KU62_9ACTN</name>
<dbReference type="Gene3D" id="1.20.58.340">
    <property type="entry name" value="Magnesium transport protein CorA, transmembrane region"/>
    <property type="match status" value="2"/>
</dbReference>
<sequence length="352" mass="39549">MPPSEDERIRGQIWRGGTRVDGFTLDTIDRYRDDPDVLVWADLENPTHATLSELATELDLSPFAIEDTLSAAERVKTVAYATHTFLMVYAVSPKFPASEDDSDDSEFSPNRGGAIGSRRAETFDLHRISVFIKGNALITVRRGPGFDLDELMRRWEDTGGQQYGVGALLHGLLDLVVDGHFDAVQVLDDQIEDLEDLLFDADGRSHDLQRRSYNVRRDLVILRRVVLPMREVLATIQRRRIDNHAPPELDPHFSDLYDHALRAAEWTESLRDMIATVFETSLSLADARLNTVMKKLTSWAAIVAVPTAITGFYGQNVPFPGFSSTTGFIVSSALIVATVAILYLTFRRRDWL</sequence>
<dbReference type="GO" id="GO:0015087">
    <property type="term" value="F:cobalt ion transmembrane transporter activity"/>
    <property type="evidence" value="ECO:0007669"/>
    <property type="project" value="TreeGrafter"/>
</dbReference>
<dbReference type="AlphaFoldDB" id="A0A857KU62"/>
<evidence type="ECO:0000256" key="2">
    <source>
        <dbReference type="ARBA" id="ARBA00009765"/>
    </source>
</evidence>
<dbReference type="CDD" id="cd12822">
    <property type="entry name" value="TmCorA-like"/>
    <property type="match status" value="1"/>
</dbReference>
<organism evidence="8">
    <name type="scientific">Gordonia amarae</name>
    <dbReference type="NCBI Taxonomy" id="36821"/>
    <lineage>
        <taxon>Bacteria</taxon>
        <taxon>Bacillati</taxon>
        <taxon>Actinomycetota</taxon>
        <taxon>Actinomycetes</taxon>
        <taxon>Mycobacteriales</taxon>
        <taxon>Gordoniaceae</taxon>
        <taxon>Gordonia</taxon>
    </lineage>
</organism>
<dbReference type="InterPro" id="IPR045863">
    <property type="entry name" value="CorA_TM1_TM2"/>
</dbReference>
<evidence type="ECO:0000256" key="1">
    <source>
        <dbReference type="ARBA" id="ARBA00004651"/>
    </source>
</evidence>
<keyword evidence="3" id="KW-0813">Transport</keyword>
<keyword evidence="4" id="KW-1003">Cell membrane</keyword>
<dbReference type="Pfam" id="PF01544">
    <property type="entry name" value="CorA"/>
    <property type="match status" value="1"/>
</dbReference>
<dbReference type="PANTHER" id="PTHR46494:SF1">
    <property type="entry name" value="CORA FAMILY METAL ION TRANSPORTER (EUROFUNG)"/>
    <property type="match status" value="1"/>
</dbReference>
<dbReference type="PANTHER" id="PTHR46494">
    <property type="entry name" value="CORA FAMILY METAL ION TRANSPORTER (EUROFUNG)"/>
    <property type="match status" value="1"/>
</dbReference>
<protein>
    <submittedName>
        <fullName evidence="8">Magnesium transporter</fullName>
    </submittedName>
</protein>
<comment type="subcellular location">
    <subcellularLocation>
        <location evidence="1">Cell membrane</location>
        <topology evidence="1">Multi-pass membrane protein</topology>
    </subcellularLocation>
</comment>